<keyword evidence="1" id="KW-0408">Iron</keyword>
<evidence type="ECO:0000313" key="5">
    <source>
        <dbReference type="Proteomes" id="UP000309138"/>
    </source>
</evidence>
<sequence length="430" mass="46307">MVSLTTAEQAMLDGEQGAATAKAMNLLIRYAEALGAERFVETNNVAGVPGSSTPWIKEYYKADGGDYRAIFSRFDLDSDEVVDVPRMNAFSCHLQGGMDPELWREQGMTEAQHANFAYDEGQVAAHGIQVMKTCTPYLAGNVPVMGEHCAWMESSAVVFCNSVIGGRTNCEGRESTSAAMLTKRIPDWGFHRDDFRYGRHAVRVEVPVDDIFEWGMLGYFTGDAVQDTIPVLDGAIGAPSLIRHKHFGAAAASSGGVEMYHMVGITPEAPSAERAFGGGKAEEVFVYDAAARARTYERLNAVGDSRDVDFVMLGCPHYSIEQIAQAAHLIEGRSVSASSALWIFTSRAVKATADASGFTRILERAGARLMTDTCSSISQAVPPGTRVAALDSAKQVHYLPAIMGIEGWYGTTAECIDAACTGRWAGRLAA</sequence>
<feature type="domain" description="Phosphomevalonate dehydratase large subunit-like" evidence="3">
    <location>
        <begin position="3"/>
        <end position="417"/>
    </location>
</feature>
<dbReference type="OrthoDB" id="1550274at2"/>
<evidence type="ECO:0000259" key="3">
    <source>
        <dbReference type="Pfam" id="PF04412"/>
    </source>
</evidence>
<dbReference type="GO" id="GO:0016829">
    <property type="term" value="F:lyase activity"/>
    <property type="evidence" value="ECO:0007669"/>
    <property type="project" value="UniProtKB-KW"/>
</dbReference>
<dbReference type="AlphaFoldDB" id="A0A4U1L921"/>
<dbReference type="RefSeq" id="WP_136941227.1">
    <property type="nucleotide sequence ID" value="NZ_SWKR01000001.1"/>
</dbReference>
<reference evidence="4 5" key="1">
    <citation type="submission" date="2019-04" db="EMBL/GenBank/DDBJ databases">
        <authorList>
            <person name="Yang Y."/>
            <person name="Wei D."/>
        </authorList>
    </citation>
    <scope>NUCLEOTIDE SEQUENCE [LARGE SCALE GENOMIC DNA]</scope>
    <source>
        <strain evidence="4 5">L-1-4w-11</strain>
    </source>
</reference>
<dbReference type="Gene3D" id="3.30.499.10">
    <property type="entry name" value="Aconitase, domain 3"/>
    <property type="match status" value="1"/>
</dbReference>
<dbReference type="InterPro" id="IPR036008">
    <property type="entry name" value="Aconitase_4Fe-4S_dom"/>
</dbReference>
<dbReference type="SUPFAM" id="SSF53732">
    <property type="entry name" value="Aconitase iron-sulfur domain"/>
    <property type="match status" value="1"/>
</dbReference>
<evidence type="ECO:0000313" key="4">
    <source>
        <dbReference type="EMBL" id="TKD52806.1"/>
    </source>
</evidence>
<dbReference type="PANTHER" id="PTHR36577">
    <property type="entry name" value="DUF521 DOMAIN PROTEIN (AFU_ORTHOLOGUE AFUA_6G00490)"/>
    <property type="match status" value="1"/>
</dbReference>
<dbReference type="Proteomes" id="UP000309138">
    <property type="component" value="Unassembled WGS sequence"/>
</dbReference>
<dbReference type="Pfam" id="PF04412">
    <property type="entry name" value="AcnX"/>
    <property type="match status" value="1"/>
</dbReference>
<protein>
    <submittedName>
        <fullName evidence="4">DUF521 domain-containing protein</fullName>
    </submittedName>
</protein>
<proteinExistence type="predicted"/>
<name>A0A4U1L921_9SPHN</name>
<accession>A0A4U1L921</accession>
<dbReference type="InterPro" id="IPR015931">
    <property type="entry name" value="Acnase/IPM_dHydase_lsu_aba_1/3"/>
</dbReference>
<dbReference type="EMBL" id="SWKR01000001">
    <property type="protein sequence ID" value="TKD52806.1"/>
    <property type="molecule type" value="Genomic_DNA"/>
</dbReference>
<evidence type="ECO:0000256" key="1">
    <source>
        <dbReference type="ARBA" id="ARBA00023004"/>
    </source>
</evidence>
<keyword evidence="2" id="KW-0456">Lyase</keyword>
<gene>
    <name evidence="4" type="ORF">FBR43_00100</name>
</gene>
<comment type="caution">
    <text evidence="4">The sequence shown here is derived from an EMBL/GenBank/DDBJ whole genome shotgun (WGS) entry which is preliminary data.</text>
</comment>
<dbReference type="PANTHER" id="PTHR36577:SF3">
    <property type="entry name" value="DUF521 DOMAIN PROTEIN (AFU_ORTHOLOGUE AFUA_6G00490)"/>
    <property type="match status" value="1"/>
</dbReference>
<organism evidence="4 5">
    <name type="scientific">Sphingomonas baiyangensis</name>
    <dbReference type="NCBI Taxonomy" id="2572576"/>
    <lineage>
        <taxon>Bacteria</taxon>
        <taxon>Pseudomonadati</taxon>
        <taxon>Pseudomonadota</taxon>
        <taxon>Alphaproteobacteria</taxon>
        <taxon>Sphingomonadales</taxon>
        <taxon>Sphingomonadaceae</taxon>
        <taxon>Sphingomonas</taxon>
    </lineage>
</organism>
<keyword evidence="5" id="KW-1185">Reference proteome</keyword>
<evidence type="ECO:0000256" key="2">
    <source>
        <dbReference type="ARBA" id="ARBA00023239"/>
    </source>
</evidence>
<dbReference type="InterPro" id="IPR007506">
    <property type="entry name" value="PMDh-L-like_dom"/>
</dbReference>